<proteinExistence type="predicted"/>
<dbReference type="PROSITE" id="PS50005">
    <property type="entry name" value="TPR"/>
    <property type="match status" value="2"/>
</dbReference>
<dbReference type="Pfam" id="PF02518">
    <property type="entry name" value="HATPase_c"/>
    <property type="match status" value="1"/>
</dbReference>
<dbReference type="Pfam" id="PF13181">
    <property type="entry name" value="TPR_8"/>
    <property type="match status" value="1"/>
</dbReference>
<dbReference type="InterPro" id="IPR036097">
    <property type="entry name" value="HisK_dim/P_sf"/>
</dbReference>
<dbReference type="EC" id="2.7.13.3" evidence="2"/>
<evidence type="ECO:0000313" key="11">
    <source>
        <dbReference type="Proteomes" id="UP000256884"/>
    </source>
</evidence>
<keyword evidence="5" id="KW-0418">Kinase</keyword>
<gene>
    <name evidence="10" type="ORF">C7448_103334</name>
</gene>
<name>A0A3E0I1K3_9FLAO</name>
<evidence type="ECO:0000256" key="5">
    <source>
        <dbReference type="ARBA" id="ARBA00022777"/>
    </source>
</evidence>
<dbReference type="PANTHER" id="PTHR45453:SF1">
    <property type="entry name" value="PHOSPHATE REGULON SENSOR PROTEIN PHOR"/>
    <property type="match status" value="1"/>
</dbReference>
<feature type="repeat" description="TPR" evidence="7">
    <location>
        <begin position="113"/>
        <end position="146"/>
    </location>
</feature>
<dbReference type="PANTHER" id="PTHR45453">
    <property type="entry name" value="PHOSPHATE REGULON SENSOR PROTEIN PHOR"/>
    <property type="match status" value="1"/>
</dbReference>
<evidence type="ECO:0000256" key="6">
    <source>
        <dbReference type="ARBA" id="ARBA00023012"/>
    </source>
</evidence>
<dbReference type="InterPro" id="IPR011990">
    <property type="entry name" value="TPR-like_helical_dom_sf"/>
</dbReference>
<dbReference type="InterPro" id="IPR050351">
    <property type="entry name" value="BphY/WalK/GraS-like"/>
</dbReference>
<dbReference type="EMBL" id="QUNS01000003">
    <property type="protein sequence ID" value="REH52599.1"/>
    <property type="molecule type" value="Genomic_DNA"/>
</dbReference>
<dbReference type="Proteomes" id="UP000256884">
    <property type="component" value="Unassembled WGS sequence"/>
</dbReference>
<evidence type="ECO:0000256" key="3">
    <source>
        <dbReference type="ARBA" id="ARBA00022553"/>
    </source>
</evidence>
<keyword evidence="4" id="KW-0808">Transferase</keyword>
<feature type="domain" description="Histidine kinase" evidence="9">
    <location>
        <begin position="356"/>
        <end position="575"/>
    </location>
</feature>
<dbReference type="OrthoDB" id="9781208at2"/>
<dbReference type="InterPro" id="IPR005467">
    <property type="entry name" value="His_kinase_dom"/>
</dbReference>
<dbReference type="InterPro" id="IPR019734">
    <property type="entry name" value="TPR_rpt"/>
</dbReference>
<feature type="transmembrane region" description="Helical" evidence="8">
    <location>
        <begin position="308"/>
        <end position="327"/>
    </location>
</feature>
<dbReference type="GO" id="GO:0000155">
    <property type="term" value="F:phosphorelay sensor kinase activity"/>
    <property type="evidence" value="ECO:0007669"/>
    <property type="project" value="InterPro"/>
</dbReference>
<dbReference type="GO" id="GO:0016036">
    <property type="term" value="P:cellular response to phosphate starvation"/>
    <property type="evidence" value="ECO:0007669"/>
    <property type="project" value="TreeGrafter"/>
</dbReference>
<dbReference type="GO" id="GO:0005886">
    <property type="term" value="C:plasma membrane"/>
    <property type="evidence" value="ECO:0007669"/>
    <property type="project" value="TreeGrafter"/>
</dbReference>
<keyword evidence="7" id="KW-0802">TPR repeat</keyword>
<dbReference type="Gene3D" id="3.30.565.10">
    <property type="entry name" value="Histidine kinase-like ATPase, C-terminal domain"/>
    <property type="match status" value="1"/>
</dbReference>
<dbReference type="InterPro" id="IPR036890">
    <property type="entry name" value="HATPase_C_sf"/>
</dbReference>
<dbReference type="SMART" id="SM00028">
    <property type="entry name" value="TPR"/>
    <property type="match status" value="4"/>
</dbReference>
<dbReference type="SMART" id="SM00387">
    <property type="entry name" value="HATPase_c"/>
    <property type="match status" value="1"/>
</dbReference>
<evidence type="ECO:0000259" key="9">
    <source>
        <dbReference type="PROSITE" id="PS50109"/>
    </source>
</evidence>
<dbReference type="PRINTS" id="PR00344">
    <property type="entry name" value="BCTRLSENSOR"/>
</dbReference>
<accession>A0A3E0I1K3</accession>
<dbReference type="SUPFAM" id="SSF47384">
    <property type="entry name" value="Homodimeric domain of signal transducing histidine kinase"/>
    <property type="match status" value="1"/>
</dbReference>
<evidence type="ECO:0000256" key="4">
    <source>
        <dbReference type="ARBA" id="ARBA00022679"/>
    </source>
</evidence>
<sequence>MKCNKTFLFITLLFLYSFIFPQEKNKDQFYFFKKEINKLGLRENNFIKSSHFFIEKQWDSVLVFSSKALLLNKQQNISNYIHYMRGYSFMKKKIYKESLKEYEKVTTNFPFYYKIIRNLGGIALEKGSYKEAISYFEQLNNITDSNIINYNKSSVIHDIGIAYFHLSDYEKATSLLLKSTQLQEKNKDTLRLIGSYMDIANVYYVQYKDDIAIPYFEKAYQLSQKVSDFEIKRKASLNMSIVEENRKNLTKSLAYRKEYEKWKDSLTNQQKIWSVAQFEKKLAITQKQKEIDVLASQSLLKESQRNSLFVSSSLLLFLLIISIYFYIQKNKNHQIITHQKEELNLLNRTKDKLLSIVSHDLRSSVNLLQKSNSKLLHEIQHRNYDVLDSIVTKNATIANSSYNLLENLLHWATLQTKQLYFYIESVDLFSVMQQVSFNYQPLFDHKEIIFKNKITPASFILADLDSLKIIIRNLLDNSIKYNKVQGTISVYNYAKNNAYECLVVEDTGVGMSPRVIKELLKETSLLSKKKNQEEIGTGLGIQLCKTLILKNNATLKIESTVNKGTKMIITFPKPI</sequence>
<evidence type="ECO:0000313" key="10">
    <source>
        <dbReference type="EMBL" id="REH52599.1"/>
    </source>
</evidence>
<evidence type="ECO:0000256" key="7">
    <source>
        <dbReference type="PROSITE-ProRule" id="PRU00339"/>
    </source>
</evidence>
<dbReference type="GO" id="GO:0004721">
    <property type="term" value="F:phosphoprotein phosphatase activity"/>
    <property type="evidence" value="ECO:0007669"/>
    <property type="project" value="TreeGrafter"/>
</dbReference>
<evidence type="ECO:0000256" key="1">
    <source>
        <dbReference type="ARBA" id="ARBA00000085"/>
    </source>
</evidence>
<dbReference type="PROSITE" id="PS50109">
    <property type="entry name" value="HIS_KIN"/>
    <property type="match status" value="1"/>
</dbReference>
<dbReference type="InterPro" id="IPR003594">
    <property type="entry name" value="HATPase_dom"/>
</dbReference>
<dbReference type="SUPFAM" id="SSF55874">
    <property type="entry name" value="ATPase domain of HSP90 chaperone/DNA topoisomerase II/histidine kinase"/>
    <property type="match status" value="1"/>
</dbReference>
<comment type="caution">
    <text evidence="10">The sequence shown here is derived from an EMBL/GenBank/DDBJ whole genome shotgun (WGS) entry which is preliminary data.</text>
</comment>
<comment type="catalytic activity">
    <reaction evidence="1">
        <text>ATP + protein L-histidine = ADP + protein N-phospho-L-histidine.</text>
        <dbReference type="EC" id="2.7.13.3"/>
    </reaction>
</comment>
<protein>
    <recommendedName>
        <fullName evidence="2">histidine kinase</fullName>
        <ecNumber evidence="2">2.7.13.3</ecNumber>
    </recommendedName>
</protein>
<dbReference type="Gene3D" id="1.25.40.10">
    <property type="entry name" value="Tetratricopeptide repeat domain"/>
    <property type="match status" value="2"/>
</dbReference>
<keyword evidence="6" id="KW-0902">Two-component regulatory system</keyword>
<keyword evidence="11" id="KW-1185">Reference proteome</keyword>
<dbReference type="AlphaFoldDB" id="A0A3E0I1K3"/>
<evidence type="ECO:0000256" key="2">
    <source>
        <dbReference type="ARBA" id="ARBA00012438"/>
    </source>
</evidence>
<dbReference type="InterPro" id="IPR004358">
    <property type="entry name" value="Sig_transdc_His_kin-like_C"/>
</dbReference>
<keyword evidence="8" id="KW-0812">Transmembrane</keyword>
<reference evidence="10 11" key="1">
    <citation type="submission" date="2018-08" db="EMBL/GenBank/DDBJ databases">
        <title>Genomic Encyclopedia of Type Strains, Phase IV (KMG-IV): sequencing the most valuable type-strain genomes for metagenomic binning, comparative biology and taxonomic classification.</title>
        <authorList>
            <person name="Goeker M."/>
        </authorList>
    </citation>
    <scope>NUCLEOTIDE SEQUENCE [LARGE SCALE GENOMIC DNA]</scope>
    <source>
        <strain evidence="10 11">DSM 18841</strain>
    </source>
</reference>
<evidence type="ECO:0000256" key="8">
    <source>
        <dbReference type="SAM" id="Phobius"/>
    </source>
</evidence>
<keyword evidence="8" id="KW-1133">Transmembrane helix</keyword>
<keyword evidence="8" id="KW-0472">Membrane</keyword>
<keyword evidence="3" id="KW-0597">Phosphoprotein</keyword>
<feature type="repeat" description="TPR" evidence="7">
    <location>
        <begin position="153"/>
        <end position="186"/>
    </location>
</feature>
<dbReference type="Pfam" id="PF13374">
    <property type="entry name" value="TPR_10"/>
    <property type="match status" value="1"/>
</dbReference>
<organism evidence="10 11">
    <name type="scientific">Tenacibaculum gallaicum</name>
    <dbReference type="NCBI Taxonomy" id="561505"/>
    <lineage>
        <taxon>Bacteria</taxon>
        <taxon>Pseudomonadati</taxon>
        <taxon>Bacteroidota</taxon>
        <taxon>Flavobacteriia</taxon>
        <taxon>Flavobacteriales</taxon>
        <taxon>Flavobacteriaceae</taxon>
        <taxon>Tenacibaculum</taxon>
    </lineage>
</organism>
<dbReference type="SUPFAM" id="SSF48452">
    <property type="entry name" value="TPR-like"/>
    <property type="match status" value="1"/>
</dbReference>